<feature type="compositionally biased region" description="Basic and acidic residues" evidence="4">
    <location>
        <begin position="30"/>
        <end position="69"/>
    </location>
</feature>
<dbReference type="eggNOG" id="KOG1911">
    <property type="taxonomic scope" value="Eukaryota"/>
</dbReference>
<dbReference type="OrthoDB" id="433924at2759"/>
<dbReference type="InterPro" id="IPR000953">
    <property type="entry name" value="Chromo/chromo_shadow_dom"/>
</dbReference>
<dbReference type="Proteomes" id="UP000000305">
    <property type="component" value="Unassembled WGS sequence"/>
</dbReference>
<gene>
    <name evidence="6" type="ORF">DAPPUDRAFT_239425</name>
</gene>
<evidence type="ECO:0000313" key="6">
    <source>
        <dbReference type="EMBL" id="EFX84117.1"/>
    </source>
</evidence>
<dbReference type="PROSITE" id="PS50013">
    <property type="entry name" value="CHROMO_2"/>
    <property type="match status" value="1"/>
</dbReference>
<evidence type="ECO:0000313" key="7">
    <source>
        <dbReference type="Proteomes" id="UP000000305"/>
    </source>
</evidence>
<dbReference type="OMA" id="DEANMKC"/>
<dbReference type="InterPro" id="IPR051219">
    <property type="entry name" value="Heterochromatin_chromo-domain"/>
</dbReference>
<reference evidence="6 7" key="1">
    <citation type="journal article" date="2011" name="Science">
        <title>The ecoresponsive genome of Daphnia pulex.</title>
        <authorList>
            <person name="Colbourne J.K."/>
            <person name="Pfrender M.E."/>
            <person name="Gilbert D."/>
            <person name="Thomas W.K."/>
            <person name="Tucker A."/>
            <person name="Oakley T.H."/>
            <person name="Tokishita S."/>
            <person name="Aerts A."/>
            <person name="Arnold G.J."/>
            <person name="Basu M.K."/>
            <person name="Bauer D.J."/>
            <person name="Caceres C.E."/>
            <person name="Carmel L."/>
            <person name="Casola C."/>
            <person name="Choi J.H."/>
            <person name="Detter J.C."/>
            <person name="Dong Q."/>
            <person name="Dusheyko S."/>
            <person name="Eads B.D."/>
            <person name="Frohlich T."/>
            <person name="Geiler-Samerotte K.A."/>
            <person name="Gerlach D."/>
            <person name="Hatcher P."/>
            <person name="Jogdeo S."/>
            <person name="Krijgsveld J."/>
            <person name="Kriventseva E.V."/>
            <person name="Kultz D."/>
            <person name="Laforsch C."/>
            <person name="Lindquist E."/>
            <person name="Lopez J."/>
            <person name="Manak J.R."/>
            <person name="Muller J."/>
            <person name="Pangilinan J."/>
            <person name="Patwardhan R.P."/>
            <person name="Pitluck S."/>
            <person name="Pritham E.J."/>
            <person name="Rechtsteiner A."/>
            <person name="Rho M."/>
            <person name="Rogozin I.B."/>
            <person name="Sakarya O."/>
            <person name="Salamov A."/>
            <person name="Schaack S."/>
            <person name="Shapiro H."/>
            <person name="Shiga Y."/>
            <person name="Skalitzky C."/>
            <person name="Smith Z."/>
            <person name="Souvorov A."/>
            <person name="Sung W."/>
            <person name="Tang Z."/>
            <person name="Tsuchiya D."/>
            <person name="Tu H."/>
            <person name="Vos H."/>
            <person name="Wang M."/>
            <person name="Wolf Y.I."/>
            <person name="Yamagata H."/>
            <person name="Yamada T."/>
            <person name="Ye Y."/>
            <person name="Shaw J.R."/>
            <person name="Andrews J."/>
            <person name="Crease T.J."/>
            <person name="Tang H."/>
            <person name="Lucas S.M."/>
            <person name="Robertson H.M."/>
            <person name="Bork P."/>
            <person name="Koonin E.V."/>
            <person name="Zdobnov E.M."/>
            <person name="Grigoriev I.V."/>
            <person name="Lynch M."/>
            <person name="Boore J.L."/>
        </authorList>
    </citation>
    <scope>NUCLEOTIDE SEQUENCE [LARGE SCALE GENOMIC DNA]</scope>
</reference>
<organism evidence="6 7">
    <name type="scientific">Daphnia pulex</name>
    <name type="common">Water flea</name>
    <dbReference type="NCBI Taxonomy" id="6669"/>
    <lineage>
        <taxon>Eukaryota</taxon>
        <taxon>Metazoa</taxon>
        <taxon>Ecdysozoa</taxon>
        <taxon>Arthropoda</taxon>
        <taxon>Crustacea</taxon>
        <taxon>Branchiopoda</taxon>
        <taxon>Diplostraca</taxon>
        <taxon>Cladocera</taxon>
        <taxon>Anomopoda</taxon>
        <taxon>Daphniidae</taxon>
        <taxon>Daphnia</taxon>
    </lineage>
</organism>
<feature type="region of interest" description="Disordered" evidence="4">
    <location>
        <begin position="1"/>
        <end position="69"/>
    </location>
</feature>
<dbReference type="InterPro" id="IPR016197">
    <property type="entry name" value="Chromo-like_dom_sf"/>
</dbReference>
<dbReference type="Pfam" id="PF01393">
    <property type="entry name" value="Chromo_shadow"/>
    <property type="match status" value="1"/>
</dbReference>
<dbReference type="PANTHER" id="PTHR22812">
    <property type="entry name" value="CHROMOBOX PROTEIN"/>
    <property type="match status" value="1"/>
</dbReference>
<dbReference type="GO" id="GO:0005694">
    <property type="term" value="C:chromosome"/>
    <property type="evidence" value="ECO:0007669"/>
    <property type="project" value="UniProtKB-ARBA"/>
</dbReference>
<dbReference type="SMART" id="SM00300">
    <property type="entry name" value="ChSh"/>
    <property type="match status" value="1"/>
</dbReference>
<dbReference type="KEGG" id="dpx:DAPPUDRAFT_239425"/>
<evidence type="ECO:0000259" key="5">
    <source>
        <dbReference type="PROSITE" id="PS50013"/>
    </source>
</evidence>
<feature type="compositionally biased region" description="Basic and acidic residues" evidence="4">
    <location>
        <begin position="1"/>
        <end position="13"/>
    </location>
</feature>
<keyword evidence="2" id="KW-0677">Repeat</keyword>
<keyword evidence="3" id="KW-0539">Nucleus</keyword>
<dbReference type="InParanoid" id="E9G9A6"/>
<protein>
    <recommendedName>
        <fullName evidence="5">Chromo domain-containing protein</fullName>
    </recommendedName>
</protein>
<accession>E9G9A6</accession>
<evidence type="ECO:0000256" key="2">
    <source>
        <dbReference type="ARBA" id="ARBA00022737"/>
    </source>
</evidence>
<dbReference type="InterPro" id="IPR008251">
    <property type="entry name" value="Chromo_shadow_dom"/>
</dbReference>
<evidence type="ECO:0000256" key="3">
    <source>
        <dbReference type="ARBA" id="ARBA00023242"/>
    </source>
</evidence>
<dbReference type="Gene3D" id="2.40.50.40">
    <property type="match status" value="1"/>
</dbReference>
<dbReference type="GO" id="GO:0005634">
    <property type="term" value="C:nucleus"/>
    <property type="evidence" value="ECO:0007669"/>
    <property type="project" value="UniProtKB-SubCell"/>
</dbReference>
<dbReference type="SUPFAM" id="SSF54160">
    <property type="entry name" value="Chromo domain-like"/>
    <property type="match status" value="1"/>
</dbReference>
<dbReference type="HOGENOM" id="CLU_045874_1_2_1"/>
<dbReference type="FunFam" id="2.40.50.40:FF:000031">
    <property type="entry name" value="Heterochromatin protein 1"/>
    <property type="match status" value="1"/>
</dbReference>
<dbReference type="EMBL" id="GL732535">
    <property type="protein sequence ID" value="EFX84117.1"/>
    <property type="molecule type" value="Genomic_DNA"/>
</dbReference>
<keyword evidence="7" id="KW-1185">Reference proteome</keyword>
<evidence type="ECO:0000256" key="4">
    <source>
        <dbReference type="SAM" id="MobiDB-lite"/>
    </source>
</evidence>
<dbReference type="CDD" id="cd00034">
    <property type="entry name" value="CSD"/>
    <property type="match status" value="1"/>
</dbReference>
<dbReference type="PhylomeDB" id="E9G9A6"/>
<sequence>MGKTTKLKERQVSEEPTPPASSGSEGEEFIVEKILDRSTKERKRHDVVETDSSNKEKQKKKDDDRLDKITSKNAERFANYLLKNKHSNDDPHGFDRNLEPEKIVGATDSTGELWFLIKWKSRHTPELVPACEANIKCPQIVIKFYEERLQIRTGMGEEDSNVDFPLPFSIAAINSATH</sequence>
<name>E9G9A6_DAPPU</name>
<dbReference type="STRING" id="6669.E9G9A6"/>
<comment type="subcellular location">
    <subcellularLocation>
        <location evidence="1">Nucleus</location>
    </subcellularLocation>
</comment>
<dbReference type="AlphaFoldDB" id="E9G9A6"/>
<feature type="domain" description="Chromo" evidence="5">
    <location>
        <begin position="98"/>
        <end position="156"/>
    </location>
</feature>
<proteinExistence type="predicted"/>
<evidence type="ECO:0000256" key="1">
    <source>
        <dbReference type="ARBA" id="ARBA00004123"/>
    </source>
</evidence>